<proteinExistence type="predicted"/>
<evidence type="ECO:0000256" key="1">
    <source>
        <dbReference type="SAM" id="MobiDB-lite"/>
    </source>
</evidence>
<keyword evidence="3" id="KW-1185">Reference proteome</keyword>
<sequence>MLDGLSSLIPLERFGFSTIICRLRGLNWGSEGRPWVHGNETSANATVLP</sequence>
<reference evidence="2 3" key="1">
    <citation type="submission" date="2019-10" db="EMBL/GenBank/DDBJ databases">
        <title>Assembly and Annotation for the nematode Trichostrongylus colubriformis.</title>
        <authorList>
            <person name="Martin J."/>
        </authorList>
    </citation>
    <scope>NUCLEOTIDE SEQUENCE [LARGE SCALE GENOMIC DNA]</scope>
    <source>
        <strain evidence="2">G859</strain>
        <tissue evidence="2">Whole worm</tissue>
    </source>
</reference>
<dbReference type="AlphaFoldDB" id="A0AAN8FI57"/>
<protein>
    <submittedName>
        <fullName evidence="2">Uncharacterized protein</fullName>
    </submittedName>
</protein>
<evidence type="ECO:0000313" key="2">
    <source>
        <dbReference type="EMBL" id="KAK5969970.1"/>
    </source>
</evidence>
<feature type="region of interest" description="Disordered" evidence="1">
    <location>
        <begin position="29"/>
        <end position="49"/>
    </location>
</feature>
<dbReference type="EMBL" id="WIXE01019503">
    <property type="protein sequence ID" value="KAK5969970.1"/>
    <property type="molecule type" value="Genomic_DNA"/>
</dbReference>
<name>A0AAN8FI57_TRICO</name>
<accession>A0AAN8FI57</accession>
<comment type="caution">
    <text evidence="2">The sequence shown here is derived from an EMBL/GenBank/DDBJ whole genome shotgun (WGS) entry which is preliminary data.</text>
</comment>
<evidence type="ECO:0000313" key="3">
    <source>
        <dbReference type="Proteomes" id="UP001331761"/>
    </source>
</evidence>
<dbReference type="Proteomes" id="UP001331761">
    <property type="component" value="Unassembled WGS sequence"/>
</dbReference>
<organism evidence="2 3">
    <name type="scientific">Trichostrongylus colubriformis</name>
    <name type="common">Black scour worm</name>
    <dbReference type="NCBI Taxonomy" id="6319"/>
    <lineage>
        <taxon>Eukaryota</taxon>
        <taxon>Metazoa</taxon>
        <taxon>Ecdysozoa</taxon>
        <taxon>Nematoda</taxon>
        <taxon>Chromadorea</taxon>
        <taxon>Rhabditida</taxon>
        <taxon>Rhabditina</taxon>
        <taxon>Rhabditomorpha</taxon>
        <taxon>Strongyloidea</taxon>
        <taxon>Trichostrongylidae</taxon>
        <taxon>Trichostrongylus</taxon>
    </lineage>
</organism>
<gene>
    <name evidence="2" type="ORF">GCK32_011332</name>
</gene>
<feature type="compositionally biased region" description="Polar residues" evidence="1">
    <location>
        <begin position="39"/>
        <end position="49"/>
    </location>
</feature>